<evidence type="ECO:0000313" key="4">
    <source>
        <dbReference type="EMBL" id="BBA91943.1"/>
    </source>
</evidence>
<dbReference type="RefSeq" id="WP_120171304.1">
    <property type="nucleotide sequence ID" value="NZ_AP018400.1"/>
</dbReference>
<dbReference type="InterPro" id="IPR001155">
    <property type="entry name" value="OxRdtase_FMN_N"/>
</dbReference>
<dbReference type="InterPro" id="IPR013785">
    <property type="entry name" value="Aldolase_TIM"/>
</dbReference>
<dbReference type="KEGG" id="srq:SR187_1560"/>
<dbReference type="Pfam" id="PF00724">
    <property type="entry name" value="Oxidored_FMN"/>
    <property type="match status" value="1"/>
</dbReference>
<dbReference type="PANTHER" id="PTHR43656:SF2">
    <property type="entry name" value="BINDING OXIDOREDUCTASE, PUTATIVE (AFU_ORTHOLOGUE AFUA_2G08260)-RELATED"/>
    <property type="match status" value="1"/>
</dbReference>
<dbReference type="Gene3D" id="3.20.20.70">
    <property type="entry name" value="Aldolase class I"/>
    <property type="match status" value="1"/>
</dbReference>
<dbReference type="GO" id="GO:0016491">
    <property type="term" value="F:oxidoreductase activity"/>
    <property type="evidence" value="ECO:0007669"/>
    <property type="project" value="UniProtKB-KW"/>
</dbReference>
<protein>
    <submittedName>
        <fullName evidence="4">NADH-dependent flavin oxidoreductase</fullName>
    </submittedName>
</protein>
<evidence type="ECO:0000256" key="2">
    <source>
        <dbReference type="ARBA" id="ARBA00023002"/>
    </source>
</evidence>
<dbReference type="Proteomes" id="UP000269331">
    <property type="component" value="Chromosome"/>
</dbReference>
<dbReference type="SUPFAM" id="SSF51395">
    <property type="entry name" value="FMN-linked oxidoreductases"/>
    <property type="match status" value="1"/>
</dbReference>
<reference evidence="4 5" key="1">
    <citation type="journal article" date="2018" name="Genome Biol. Evol.">
        <title>Complete Genome Sequence of Streptococcus ruminantium sp. nov. GUT-187T (=DSM 104980T =JCM 31869T), the Type Strain of S. ruminantium, and Comparison with Genome Sequences of Streptococcus suis Strains.</title>
        <authorList>
            <person name="Tohya M."/>
            <person name="Sekizaki T."/>
            <person name="Miyoshi-Akiyama T."/>
        </authorList>
    </citation>
    <scope>NUCLEOTIDE SEQUENCE [LARGE SCALE GENOMIC DNA]</scope>
    <source>
        <strain evidence="4 5">GUT187T</strain>
    </source>
</reference>
<keyword evidence="2" id="KW-0560">Oxidoreductase</keyword>
<proteinExistence type="predicted"/>
<name>A0A2Z5U2B6_9STRE</name>
<accession>A0A2Z5U2B6</accession>
<dbReference type="AlphaFoldDB" id="A0A2Z5U2B6"/>
<organism evidence="4 5">
    <name type="scientific">Streptococcus ruminantium</name>
    <dbReference type="NCBI Taxonomy" id="1917441"/>
    <lineage>
        <taxon>Bacteria</taxon>
        <taxon>Bacillati</taxon>
        <taxon>Bacillota</taxon>
        <taxon>Bacilli</taxon>
        <taxon>Lactobacillales</taxon>
        <taxon>Streptococcaceae</taxon>
        <taxon>Streptococcus</taxon>
    </lineage>
</organism>
<sequence length="400" mass="44848">MLFYQSLFEALPLKQSVLSNRFVLSPMVTNSSTAEGFVTQDDLDYALRRADAAPLQITGAAYVDPRGQLFEYGFSVSKDEDVAGLSCLAQVMQSKGAKAVLQLTHAGRFASHALNRDRLVYGPSPMKLHSPFFHEVKELTVVDLEEIVEAYGQATRRAIEAGFAGVEISSAQRLLIQTFFSTFSNQRKDQYGCQSLDNRSRLGLEVLKRVQEVIDEYAPKEFILGFRATPEETRGASVGYSIEEFLNFMDRALELVKLDYLAIASWGHDVFRNRVRGAGCYRGRLVNQVVHNALKGRLLIMATGGINSAEKAVEALKHADMVGLSTPFITDPEFVHKIKAGRPEDIQLRIRPQDLSQLAIPHASFKDIVPLMDYGESLPKESRELFRSLEKHYEENQHEN</sequence>
<evidence type="ECO:0000256" key="1">
    <source>
        <dbReference type="ARBA" id="ARBA00022630"/>
    </source>
</evidence>
<evidence type="ECO:0000259" key="3">
    <source>
        <dbReference type="Pfam" id="PF00724"/>
    </source>
</evidence>
<dbReference type="OrthoDB" id="9806724at2"/>
<dbReference type="InterPro" id="IPR051799">
    <property type="entry name" value="NADH_flavin_oxidoreductase"/>
</dbReference>
<dbReference type="GeneID" id="52228888"/>
<gene>
    <name evidence="4" type="ORF">SR187_1560</name>
</gene>
<dbReference type="GO" id="GO:0010181">
    <property type="term" value="F:FMN binding"/>
    <property type="evidence" value="ECO:0007669"/>
    <property type="project" value="InterPro"/>
</dbReference>
<evidence type="ECO:0000313" key="5">
    <source>
        <dbReference type="Proteomes" id="UP000269331"/>
    </source>
</evidence>
<dbReference type="PANTHER" id="PTHR43656">
    <property type="entry name" value="BINDING OXIDOREDUCTASE, PUTATIVE (AFU_ORTHOLOGUE AFUA_2G08260)-RELATED"/>
    <property type="match status" value="1"/>
</dbReference>
<dbReference type="CDD" id="cd04735">
    <property type="entry name" value="OYE_like_4_FMN"/>
    <property type="match status" value="1"/>
</dbReference>
<dbReference type="EMBL" id="AP018400">
    <property type="protein sequence ID" value="BBA91943.1"/>
    <property type="molecule type" value="Genomic_DNA"/>
</dbReference>
<feature type="domain" description="NADH:flavin oxidoreductase/NADH oxidase N-terminal" evidence="3">
    <location>
        <begin position="6"/>
        <end position="344"/>
    </location>
</feature>
<keyword evidence="1" id="KW-0285">Flavoprotein</keyword>